<dbReference type="GO" id="GO:0005886">
    <property type="term" value="C:plasma membrane"/>
    <property type="evidence" value="ECO:0007669"/>
    <property type="project" value="UniProtKB-SubCell"/>
</dbReference>
<dbReference type="PIRSF" id="PIRSF006483">
    <property type="entry name" value="Membrane_protein_YitT"/>
    <property type="match status" value="1"/>
</dbReference>
<keyword evidence="4 6" id="KW-1133">Transmembrane helix</keyword>
<evidence type="ECO:0000256" key="3">
    <source>
        <dbReference type="ARBA" id="ARBA00022692"/>
    </source>
</evidence>
<dbReference type="InterPro" id="IPR019264">
    <property type="entry name" value="DUF2179"/>
</dbReference>
<evidence type="ECO:0000256" key="1">
    <source>
        <dbReference type="ARBA" id="ARBA00004651"/>
    </source>
</evidence>
<dbReference type="InterPro" id="IPR015867">
    <property type="entry name" value="N-reg_PII/ATP_PRibTrfase_C"/>
</dbReference>
<keyword evidence="3 6" id="KW-0812">Transmembrane</keyword>
<dbReference type="Pfam" id="PF02588">
    <property type="entry name" value="YitT_membrane"/>
    <property type="match status" value="1"/>
</dbReference>
<name>A0A3A3H2A2_PANTH</name>
<feature type="transmembrane region" description="Helical" evidence="6">
    <location>
        <begin position="83"/>
        <end position="101"/>
    </location>
</feature>
<evidence type="ECO:0000256" key="6">
    <source>
        <dbReference type="SAM" id="Phobius"/>
    </source>
</evidence>
<dbReference type="PANTHER" id="PTHR33545">
    <property type="entry name" value="UPF0750 MEMBRANE PROTEIN YITT-RELATED"/>
    <property type="match status" value="1"/>
</dbReference>
<feature type="transmembrane region" description="Helical" evidence="6">
    <location>
        <begin position="56"/>
        <end position="76"/>
    </location>
</feature>
<dbReference type="PANTHER" id="PTHR33545:SF3">
    <property type="entry name" value="UPF0750 MEMBRANE PROTEIN YQFU"/>
    <property type="match status" value="1"/>
</dbReference>
<comment type="subcellular location">
    <subcellularLocation>
        <location evidence="1">Cell membrane</location>
        <topology evidence="1">Multi-pass membrane protein</topology>
    </subcellularLocation>
</comment>
<dbReference type="AlphaFoldDB" id="A0A3A3H2A2"/>
<gene>
    <name evidence="8" type="ORF">DQX05_14620</name>
</gene>
<feature type="transmembrane region" description="Helical" evidence="6">
    <location>
        <begin position="113"/>
        <end position="133"/>
    </location>
</feature>
<organism evidence="8 9">
    <name type="scientific">Paenibacillus thiaminolyticus</name>
    <name type="common">Bacillus thiaminolyticus</name>
    <dbReference type="NCBI Taxonomy" id="49283"/>
    <lineage>
        <taxon>Bacteria</taxon>
        <taxon>Bacillati</taxon>
        <taxon>Bacillota</taxon>
        <taxon>Bacilli</taxon>
        <taxon>Bacillales</taxon>
        <taxon>Paenibacillaceae</taxon>
        <taxon>Paenibacillus</taxon>
    </lineage>
</organism>
<dbReference type="Pfam" id="PF10035">
    <property type="entry name" value="DUF2179"/>
    <property type="match status" value="1"/>
</dbReference>
<feature type="domain" description="DUF2179" evidence="7">
    <location>
        <begin position="225"/>
        <end position="279"/>
    </location>
</feature>
<evidence type="ECO:0000256" key="5">
    <source>
        <dbReference type="ARBA" id="ARBA00023136"/>
    </source>
</evidence>
<evidence type="ECO:0000313" key="9">
    <source>
        <dbReference type="Proteomes" id="UP000266177"/>
    </source>
</evidence>
<protein>
    <submittedName>
        <fullName evidence="8">YitT family protein</fullName>
    </submittedName>
</protein>
<dbReference type="InterPro" id="IPR051461">
    <property type="entry name" value="UPF0750_membrane"/>
</dbReference>
<keyword evidence="2" id="KW-1003">Cell membrane</keyword>
<reference evidence="8 9" key="1">
    <citation type="submission" date="2018-09" db="EMBL/GenBank/DDBJ databases">
        <title>Paenibacillus SK2017-BO5.</title>
        <authorList>
            <person name="Piskunova J.V."/>
            <person name="Dubiley S.A."/>
            <person name="Severinov K.V."/>
        </authorList>
    </citation>
    <scope>NUCLEOTIDE SEQUENCE [LARGE SCALE GENOMIC DNA]</scope>
    <source>
        <strain evidence="8 9">BO5</strain>
    </source>
</reference>
<evidence type="ECO:0000256" key="2">
    <source>
        <dbReference type="ARBA" id="ARBA00022475"/>
    </source>
</evidence>
<dbReference type="Proteomes" id="UP000266177">
    <property type="component" value="Unassembled WGS sequence"/>
</dbReference>
<comment type="caution">
    <text evidence="8">The sequence shown here is derived from an EMBL/GenBank/DDBJ whole genome shotgun (WGS) entry which is preliminary data.</text>
</comment>
<dbReference type="InterPro" id="IPR003740">
    <property type="entry name" value="YitT"/>
</dbReference>
<proteinExistence type="predicted"/>
<dbReference type="OrthoDB" id="265478at2"/>
<evidence type="ECO:0000256" key="4">
    <source>
        <dbReference type="ARBA" id="ARBA00022989"/>
    </source>
</evidence>
<dbReference type="Gene3D" id="3.30.70.120">
    <property type="match status" value="1"/>
</dbReference>
<evidence type="ECO:0000259" key="7">
    <source>
        <dbReference type="Pfam" id="PF10035"/>
    </source>
</evidence>
<accession>A0A3A3H2A2</accession>
<feature type="transmembrane region" description="Helical" evidence="6">
    <location>
        <begin position="154"/>
        <end position="173"/>
    </location>
</feature>
<sequence>MTRTHKKSKMLDLIKRVVFITIGAVLMGVALEMFLVPNNIIDGGIAGISIILSKTTSLKLGLFLFLLNVPFLMLGYKQIGKTFAFSTLYGIAVMSLTTAMLHHVEAFTNEKLLAVMFGGIMLGAGVGLVIRFGGSLDGTEIVSILISKKINVPVGQLIMIFNVFIFIVAGFVFGWDSAMYSIFTYYIAFKMIDIVVEGLNESKSVTIISSEYDEISQAIIDRLGRNTTFIYAKGGYMREDTQMIYCVLTRLEVAKMKAIVQDIDPKAFIAIETVSDVLGGNFSKANIH</sequence>
<feature type="transmembrane region" description="Helical" evidence="6">
    <location>
        <begin position="16"/>
        <end position="36"/>
    </location>
</feature>
<evidence type="ECO:0000313" key="8">
    <source>
        <dbReference type="EMBL" id="RJG23105.1"/>
    </source>
</evidence>
<dbReference type="EMBL" id="QYZD01000012">
    <property type="protein sequence ID" value="RJG23105.1"/>
    <property type="molecule type" value="Genomic_DNA"/>
</dbReference>
<dbReference type="RefSeq" id="WP_119794314.1">
    <property type="nucleotide sequence ID" value="NZ_QYZD01000012.1"/>
</dbReference>
<keyword evidence="5 6" id="KW-0472">Membrane</keyword>
<dbReference type="CDD" id="cd16380">
    <property type="entry name" value="YitT_C"/>
    <property type="match status" value="1"/>
</dbReference>